<dbReference type="OrthoDB" id="10002959at2759"/>
<organism evidence="3">
    <name type="scientific">Tetraodon nigroviridis</name>
    <name type="common">Spotted green pufferfish</name>
    <name type="synonym">Chelonodon nigroviridis</name>
    <dbReference type="NCBI Taxonomy" id="99883"/>
    <lineage>
        <taxon>Eukaryota</taxon>
        <taxon>Metazoa</taxon>
        <taxon>Chordata</taxon>
        <taxon>Craniata</taxon>
        <taxon>Vertebrata</taxon>
        <taxon>Euteleostomi</taxon>
        <taxon>Actinopterygii</taxon>
        <taxon>Neopterygii</taxon>
        <taxon>Teleostei</taxon>
        <taxon>Neoteleostei</taxon>
        <taxon>Acanthomorphata</taxon>
        <taxon>Eupercaria</taxon>
        <taxon>Tetraodontiformes</taxon>
        <taxon>Tetradontoidea</taxon>
        <taxon>Tetraodontidae</taxon>
        <taxon>Tetraodon</taxon>
    </lineage>
</organism>
<dbReference type="GO" id="GO:0004252">
    <property type="term" value="F:serine-type endopeptidase activity"/>
    <property type="evidence" value="ECO:0007669"/>
    <property type="project" value="InterPro"/>
</dbReference>
<dbReference type="AlphaFoldDB" id="Q4T6U8"/>
<evidence type="ECO:0000313" key="3">
    <source>
        <dbReference type="EMBL" id="CAF91384.1"/>
    </source>
</evidence>
<dbReference type="InterPro" id="IPR001254">
    <property type="entry name" value="Trypsin_dom"/>
</dbReference>
<reference evidence="3" key="2">
    <citation type="submission" date="2004-02" db="EMBL/GenBank/DDBJ databases">
        <authorList>
            <consortium name="Genoscope"/>
            <consortium name="Whitehead Institute Centre for Genome Research"/>
        </authorList>
    </citation>
    <scope>NUCLEOTIDE SEQUENCE</scope>
</reference>
<dbReference type="Gene3D" id="2.40.10.10">
    <property type="entry name" value="Trypsin-like serine proteases"/>
    <property type="match status" value="1"/>
</dbReference>
<evidence type="ECO:0000256" key="1">
    <source>
        <dbReference type="ARBA" id="ARBA00023157"/>
    </source>
</evidence>
<reference evidence="3" key="1">
    <citation type="journal article" date="2004" name="Nature">
        <title>Genome duplication in the teleost fish Tetraodon nigroviridis reveals the early vertebrate proto-karyotype.</title>
        <authorList>
            <person name="Jaillon O."/>
            <person name="Aury J.-M."/>
            <person name="Brunet F."/>
            <person name="Petit J.-L."/>
            <person name="Stange-Thomann N."/>
            <person name="Mauceli E."/>
            <person name="Bouneau L."/>
            <person name="Fischer C."/>
            <person name="Ozouf-Costaz C."/>
            <person name="Bernot A."/>
            <person name="Nicaud S."/>
            <person name="Jaffe D."/>
            <person name="Fisher S."/>
            <person name="Lutfalla G."/>
            <person name="Dossat C."/>
            <person name="Segurens B."/>
            <person name="Dasilva C."/>
            <person name="Salanoubat M."/>
            <person name="Levy M."/>
            <person name="Boudet N."/>
            <person name="Castellano S."/>
            <person name="Anthouard V."/>
            <person name="Jubin C."/>
            <person name="Castelli V."/>
            <person name="Katinka M."/>
            <person name="Vacherie B."/>
            <person name="Biemont C."/>
            <person name="Skalli Z."/>
            <person name="Cattolico L."/>
            <person name="Poulain J."/>
            <person name="De Berardinis V."/>
            <person name="Cruaud C."/>
            <person name="Duprat S."/>
            <person name="Brottier P."/>
            <person name="Coutanceau J.-P."/>
            <person name="Gouzy J."/>
            <person name="Parra G."/>
            <person name="Lardier G."/>
            <person name="Chapple C."/>
            <person name="McKernan K.J."/>
            <person name="McEwan P."/>
            <person name="Bosak S."/>
            <person name="Kellis M."/>
            <person name="Volff J.-N."/>
            <person name="Guigo R."/>
            <person name="Zody M.C."/>
            <person name="Mesirov J."/>
            <person name="Lindblad-Toh K."/>
            <person name="Birren B."/>
            <person name="Nusbaum C."/>
            <person name="Kahn D."/>
            <person name="Robinson-Rechavi M."/>
            <person name="Laudet V."/>
            <person name="Schachter V."/>
            <person name="Quetier F."/>
            <person name="Saurin W."/>
            <person name="Scarpelli C."/>
            <person name="Wincker P."/>
            <person name="Lander E.S."/>
            <person name="Weissenbach J."/>
            <person name="Roest Crollius H."/>
        </authorList>
    </citation>
    <scope>NUCLEOTIDE SEQUENCE [LARGE SCALE GENOMIC DNA]</scope>
</reference>
<name>Q4T6U8_TETNG</name>
<evidence type="ECO:0000259" key="2">
    <source>
        <dbReference type="Pfam" id="PF00089"/>
    </source>
</evidence>
<gene>
    <name evidence="3" type="ORF">GSTENG00006111001</name>
</gene>
<keyword evidence="1" id="KW-1015">Disulfide bond</keyword>
<accession>Q4T6U8</accession>
<proteinExistence type="predicted"/>
<feature type="domain" description="Peptidase S1" evidence="2">
    <location>
        <begin position="5"/>
        <end position="89"/>
    </location>
</feature>
<protein>
    <submittedName>
        <fullName evidence="3">(spotted green pufferfish) hypothetical protein</fullName>
    </submittedName>
</protein>
<dbReference type="InterPro" id="IPR043504">
    <property type="entry name" value="Peptidase_S1_PA_chymotrypsin"/>
</dbReference>
<dbReference type="GO" id="GO:0006508">
    <property type="term" value="P:proteolysis"/>
    <property type="evidence" value="ECO:0007669"/>
    <property type="project" value="InterPro"/>
</dbReference>
<dbReference type="InterPro" id="IPR009003">
    <property type="entry name" value="Peptidase_S1_PA"/>
</dbReference>
<dbReference type="PANTHER" id="PTHR24252:SF7">
    <property type="entry name" value="HYALIN"/>
    <property type="match status" value="1"/>
</dbReference>
<dbReference type="EMBL" id="CAAE01008593">
    <property type="protein sequence ID" value="CAF91384.1"/>
    <property type="molecule type" value="Genomic_DNA"/>
</dbReference>
<dbReference type="PANTHER" id="PTHR24252">
    <property type="entry name" value="ACROSIN-RELATED"/>
    <property type="match status" value="1"/>
</dbReference>
<feature type="non-terminal residue" evidence="3">
    <location>
        <position position="1"/>
    </location>
</feature>
<sequence>LSPANLTVVLGRTNETDSKTNEVSRGVTKIECDLFDPRTLDNDLCLLKLSSPVNFSDYISPVCLASANSTFSNGTVSWIVGYGSLSSGKLTVLCSLF</sequence>
<dbReference type="Pfam" id="PF00089">
    <property type="entry name" value="Trypsin"/>
    <property type="match status" value="1"/>
</dbReference>
<comment type="caution">
    <text evidence="3">The sequence shown here is derived from an EMBL/GenBank/DDBJ whole genome shotgun (WGS) entry which is preliminary data.</text>
</comment>
<dbReference type="KEGG" id="tng:GSTEN00006111G001"/>
<dbReference type="SUPFAM" id="SSF50494">
    <property type="entry name" value="Trypsin-like serine proteases"/>
    <property type="match status" value="1"/>
</dbReference>